<sequence length="190" mass="20237">MRTALNRCVLAATGLALLAAGTWLATADPALGTRMPAWWPELPGDVTFLSPARVLDLRSRAWWTPTVLAASVAATALGALWCARQFHGGGRSLIALPAPGSTVRARALEEAVARDAAALDGVARCRARVLPRRGRITVRLHLWLQPDTTPDAVLPGVTRLLGRAESAAAPCPVHGRVRLSARPHQVPHVR</sequence>
<feature type="chain" id="PRO_5039530497" description="Alkaline shock response membrane anchor protein AmaP" evidence="2">
    <location>
        <begin position="28"/>
        <end position="190"/>
    </location>
</feature>
<dbReference type="GeneID" id="300102918"/>
<reference evidence="3 4" key="1">
    <citation type="submission" date="2018-08" db="EMBL/GenBank/DDBJ databases">
        <title>The complete genome sequence of Streptomyces seoulensis, a pioneer strain for nickel superoxide dismutase discovery.</title>
        <authorList>
            <person name="Shin J."/>
            <person name="Lee J.-S."/>
            <person name="Lee E.-J."/>
            <person name="Youn H.-D."/>
        </authorList>
    </citation>
    <scope>NUCLEOTIDE SEQUENCE [LARGE SCALE GENOMIC DNA]</scope>
    <source>
        <strain evidence="3 4">KCTC 9819</strain>
    </source>
</reference>
<keyword evidence="1" id="KW-0472">Membrane</keyword>
<evidence type="ECO:0000313" key="3">
    <source>
        <dbReference type="EMBL" id="QBJ93884.1"/>
    </source>
</evidence>
<accession>A0A4P6U4A9</accession>
<name>A0A4P6U4A9_STRSO</name>
<proteinExistence type="predicted"/>
<evidence type="ECO:0000256" key="2">
    <source>
        <dbReference type="SAM" id="SignalP"/>
    </source>
</evidence>
<keyword evidence="1" id="KW-1133">Transmembrane helix</keyword>
<gene>
    <name evidence="3" type="ORF">D0Z67_28860</name>
</gene>
<evidence type="ECO:0000313" key="4">
    <source>
        <dbReference type="Proteomes" id="UP000292547"/>
    </source>
</evidence>
<protein>
    <recommendedName>
        <fullName evidence="5">Alkaline shock response membrane anchor protein AmaP</fullName>
    </recommendedName>
</protein>
<feature type="transmembrane region" description="Helical" evidence="1">
    <location>
        <begin position="62"/>
        <end position="83"/>
    </location>
</feature>
<organism evidence="3 4">
    <name type="scientific">Streptomyces seoulensis</name>
    <dbReference type="NCBI Taxonomy" id="73044"/>
    <lineage>
        <taxon>Bacteria</taxon>
        <taxon>Bacillati</taxon>
        <taxon>Actinomycetota</taxon>
        <taxon>Actinomycetes</taxon>
        <taxon>Kitasatosporales</taxon>
        <taxon>Streptomycetaceae</taxon>
        <taxon>Streptomyces</taxon>
    </lineage>
</organism>
<dbReference type="OrthoDB" id="4335420at2"/>
<dbReference type="STRING" id="73044.GCA_000725795_00719"/>
<feature type="signal peptide" evidence="2">
    <location>
        <begin position="1"/>
        <end position="27"/>
    </location>
</feature>
<keyword evidence="1" id="KW-0812">Transmembrane</keyword>
<dbReference type="KEGG" id="sseo:D0Z67_28860"/>
<evidence type="ECO:0008006" key="5">
    <source>
        <dbReference type="Google" id="ProtNLM"/>
    </source>
</evidence>
<dbReference type="Proteomes" id="UP000292547">
    <property type="component" value="Chromosome"/>
</dbReference>
<keyword evidence="4" id="KW-1185">Reference proteome</keyword>
<evidence type="ECO:0000256" key="1">
    <source>
        <dbReference type="SAM" id="Phobius"/>
    </source>
</evidence>
<dbReference type="AlphaFoldDB" id="A0A4P6U4A9"/>
<dbReference type="RefSeq" id="WP_031179559.1">
    <property type="nucleotide sequence ID" value="NZ_CP032229.1"/>
</dbReference>
<dbReference type="EMBL" id="CP032229">
    <property type="protein sequence ID" value="QBJ93884.1"/>
    <property type="molecule type" value="Genomic_DNA"/>
</dbReference>
<keyword evidence="2" id="KW-0732">Signal</keyword>